<evidence type="ECO:0000313" key="2">
    <source>
        <dbReference type="EMBL" id="CAK1544659.1"/>
    </source>
</evidence>
<keyword evidence="3" id="KW-1185">Reference proteome</keyword>
<sequence>MKTVYLKTLTHESTTVSDVTRYRDSIGWNRPQQTIEFDAARLAAGFDLTGQKFRMDYMWAHAYKTFYRLHDLATDWDQARQMCESEGTTLLIPSSLEEIENLKLLMSNMKAHYTGVFIGIHDQFADGHYVTVKGEPITGTILELLWAEGRPDNLNGSEHCVIMTREGLFDDRPCYDIFPFVCKILGNDTRYNEPCDSFDAGYSPHGVVTNKCYKFHAEPLSWHDAYLACKLEEGRLAVVNSAKEASVFVGLLGEHLNSNTPDPNILYIGFSDLMFPYQYRTILGQTLEEAGYASWSPLKETQKAATDKRCGAISRAGFLEVTYCDRPAMFLCEKPLNRTTVDVSTTPDT</sequence>
<dbReference type="Proteomes" id="UP001497472">
    <property type="component" value="Unassembled WGS sequence"/>
</dbReference>
<dbReference type="CDD" id="cd00037">
    <property type="entry name" value="CLECT"/>
    <property type="match status" value="1"/>
</dbReference>
<dbReference type="InterPro" id="IPR050111">
    <property type="entry name" value="C-type_lectin/snaclec_domain"/>
</dbReference>
<feature type="domain" description="C-type lectin" evidence="1">
    <location>
        <begin position="208"/>
        <end position="333"/>
    </location>
</feature>
<comment type="caution">
    <text evidence="2">The sequence shown here is derived from an EMBL/GenBank/DDBJ whole genome shotgun (WGS) entry which is preliminary data.</text>
</comment>
<dbReference type="SMART" id="SM00034">
    <property type="entry name" value="CLECT"/>
    <property type="match status" value="2"/>
</dbReference>
<protein>
    <recommendedName>
        <fullName evidence="1">C-type lectin domain-containing protein</fullName>
    </recommendedName>
</protein>
<dbReference type="InterPro" id="IPR016187">
    <property type="entry name" value="CTDL_fold"/>
</dbReference>
<accession>A0AAV1J5B4</accession>
<dbReference type="PROSITE" id="PS50041">
    <property type="entry name" value="C_TYPE_LECTIN_2"/>
    <property type="match status" value="2"/>
</dbReference>
<dbReference type="InterPro" id="IPR016186">
    <property type="entry name" value="C-type_lectin-like/link_sf"/>
</dbReference>
<dbReference type="Gene3D" id="3.10.100.10">
    <property type="entry name" value="Mannose-Binding Protein A, subunit A"/>
    <property type="match status" value="2"/>
</dbReference>
<proteinExistence type="predicted"/>
<dbReference type="SUPFAM" id="SSF56436">
    <property type="entry name" value="C-type lectin-like"/>
    <property type="match status" value="2"/>
</dbReference>
<dbReference type="EMBL" id="CAVLEF010000005">
    <property type="protein sequence ID" value="CAK1544659.1"/>
    <property type="molecule type" value="Genomic_DNA"/>
</dbReference>
<reference evidence="2 3" key="1">
    <citation type="submission" date="2023-11" db="EMBL/GenBank/DDBJ databases">
        <authorList>
            <person name="Okamura Y."/>
        </authorList>
    </citation>
    <scope>NUCLEOTIDE SEQUENCE [LARGE SCALE GENOMIC DNA]</scope>
</reference>
<organism evidence="2 3">
    <name type="scientific">Leptosia nina</name>
    <dbReference type="NCBI Taxonomy" id="320188"/>
    <lineage>
        <taxon>Eukaryota</taxon>
        <taxon>Metazoa</taxon>
        <taxon>Ecdysozoa</taxon>
        <taxon>Arthropoda</taxon>
        <taxon>Hexapoda</taxon>
        <taxon>Insecta</taxon>
        <taxon>Pterygota</taxon>
        <taxon>Neoptera</taxon>
        <taxon>Endopterygota</taxon>
        <taxon>Lepidoptera</taxon>
        <taxon>Glossata</taxon>
        <taxon>Ditrysia</taxon>
        <taxon>Papilionoidea</taxon>
        <taxon>Pieridae</taxon>
        <taxon>Pierinae</taxon>
        <taxon>Leptosia</taxon>
    </lineage>
</organism>
<evidence type="ECO:0000259" key="1">
    <source>
        <dbReference type="PROSITE" id="PS50041"/>
    </source>
</evidence>
<evidence type="ECO:0000313" key="3">
    <source>
        <dbReference type="Proteomes" id="UP001497472"/>
    </source>
</evidence>
<dbReference type="Pfam" id="PF00059">
    <property type="entry name" value="Lectin_C"/>
    <property type="match status" value="2"/>
</dbReference>
<dbReference type="AlphaFoldDB" id="A0AAV1J5B4"/>
<gene>
    <name evidence="2" type="ORF">LNINA_LOCUS4382</name>
</gene>
<feature type="domain" description="C-type lectin" evidence="1">
    <location>
        <begin position="67"/>
        <end position="183"/>
    </location>
</feature>
<dbReference type="InterPro" id="IPR001304">
    <property type="entry name" value="C-type_lectin-like"/>
</dbReference>
<dbReference type="PANTHER" id="PTHR22803">
    <property type="entry name" value="MANNOSE, PHOSPHOLIPASE, LECTIN RECEPTOR RELATED"/>
    <property type="match status" value="1"/>
</dbReference>
<name>A0AAV1J5B4_9NEOP</name>